<dbReference type="GO" id="GO:0000976">
    <property type="term" value="F:transcription cis-regulatory region binding"/>
    <property type="evidence" value="ECO:0007669"/>
    <property type="project" value="TreeGrafter"/>
</dbReference>
<keyword evidence="1" id="KW-0805">Transcription regulation</keyword>
<evidence type="ECO:0000256" key="1">
    <source>
        <dbReference type="ARBA" id="ARBA00023015"/>
    </source>
</evidence>
<dbReference type="GO" id="GO:0003700">
    <property type="term" value="F:DNA-binding transcription factor activity"/>
    <property type="evidence" value="ECO:0007669"/>
    <property type="project" value="TreeGrafter"/>
</dbReference>
<protein>
    <submittedName>
        <fullName evidence="6">Putative TetR family transcriptional regulator</fullName>
    </submittedName>
</protein>
<evidence type="ECO:0000259" key="5">
    <source>
        <dbReference type="PROSITE" id="PS50977"/>
    </source>
</evidence>
<dbReference type="SUPFAM" id="SSF46689">
    <property type="entry name" value="Homeodomain-like"/>
    <property type="match status" value="1"/>
</dbReference>
<dbReference type="AlphaFoldDB" id="L7L5X5"/>
<dbReference type="eggNOG" id="COG1309">
    <property type="taxonomic scope" value="Bacteria"/>
</dbReference>
<reference evidence="6 7" key="1">
    <citation type="submission" date="2012-12" db="EMBL/GenBank/DDBJ databases">
        <title>Whole genome shotgun sequence of Gordonia hirsuta NBRC 16056.</title>
        <authorList>
            <person name="Isaki-Nakamura S."/>
            <person name="Hosoyama A."/>
            <person name="Tsuchikane K."/>
            <person name="Katsumata H."/>
            <person name="Baba S."/>
            <person name="Yamazaki S."/>
            <person name="Fujita N."/>
        </authorList>
    </citation>
    <scope>NUCLEOTIDE SEQUENCE [LARGE SCALE GENOMIC DNA]</scope>
    <source>
        <strain evidence="6 7">NBRC 16056</strain>
    </source>
</reference>
<dbReference type="EMBL" id="BANT01000004">
    <property type="protein sequence ID" value="GAC56344.1"/>
    <property type="molecule type" value="Genomic_DNA"/>
</dbReference>
<dbReference type="InterPro" id="IPR050109">
    <property type="entry name" value="HTH-type_TetR-like_transc_reg"/>
</dbReference>
<dbReference type="InterPro" id="IPR001647">
    <property type="entry name" value="HTH_TetR"/>
</dbReference>
<keyword evidence="3" id="KW-0804">Transcription</keyword>
<dbReference type="STRING" id="1121927.GOHSU_04_02140"/>
<evidence type="ECO:0000256" key="3">
    <source>
        <dbReference type="ARBA" id="ARBA00023163"/>
    </source>
</evidence>
<evidence type="ECO:0000313" key="6">
    <source>
        <dbReference type="EMBL" id="GAC56344.1"/>
    </source>
</evidence>
<dbReference type="InterPro" id="IPR009057">
    <property type="entry name" value="Homeodomain-like_sf"/>
</dbReference>
<evidence type="ECO:0000256" key="2">
    <source>
        <dbReference type="ARBA" id="ARBA00023125"/>
    </source>
</evidence>
<keyword evidence="2 4" id="KW-0238">DNA-binding</keyword>
<evidence type="ECO:0000313" key="7">
    <source>
        <dbReference type="Proteomes" id="UP000053405"/>
    </source>
</evidence>
<dbReference type="Proteomes" id="UP000053405">
    <property type="component" value="Unassembled WGS sequence"/>
</dbReference>
<dbReference type="InterPro" id="IPR041583">
    <property type="entry name" value="TetR_C_31"/>
</dbReference>
<dbReference type="Pfam" id="PF00440">
    <property type="entry name" value="TetR_N"/>
    <property type="match status" value="1"/>
</dbReference>
<evidence type="ECO:0000256" key="4">
    <source>
        <dbReference type="PROSITE-ProRule" id="PRU00335"/>
    </source>
</evidence>
<feature type="domain" description="HTH tetR-type" evidence="5">
    <location>
        <begin position="4"/>
        <end position="64"/>
    </location>
</feature>
<feature type="DNA-binding region" description="H-T-H motif" evidence="4">
    <location>
        <begin position="27"/>
        <end position="46"/>
    </location>
</feature>
<dbReference type="PANTHER" id="PTHR30055">
    <property type="entry name" value="HTH-TYPE TRANSCRIPTIONAL REGULATOR RUTR"/>
    <property type="match status" value="1"/>
</dbReference>
<dbReference type="InterPro" id="IPR036271">
    <property type="entry name" value="Tet_transcr_reg_TetR-rel_C_sf"/>
</dbReference>
<dbReference type="PANTHER" id="PTHR30055:SF234">
    <property type="entry name" value="HTH-TYPE TRANSCRIPTIONAL REGULATOR BETI"/>
    <property type="match status" value="1"/>
</dbReference>
<dbReference type="PROSITE" id="PS50977">
    <property type="entry name" value="HTH_TETR_2"/>
    <property type="match status" value="1"/>
</dbReference>
<dbReference type="SUPFAM" id="SSF48498">
    <property type="entry name" value="Tetracyclin repressor-like, C-terminal domain"/>
    <property type="match status" value="1"/>
</dbReference>
<dbReference type="Gene3D" id="1.10.357.10">
    <property type="entry name" value="Tetracycline Repressor, domain 2"/>
    <property type="match status" value="1"/>
</dbReference>
<keyword evidence="7" id="KW-1185">Reference proteome</keyword>
<sequence length="199" mass="21728">MQAAVRAGQVARAARRILSRRGVARTSLRDIAAEARIPLGTLQYVFPSRQQLLRRVTEDAVADLAGVITDTASTGNGLEYALRTGVPQIWAQLVTDPDLQLMQYELTAYSLREPGQHELARTQYQAYTQAAADWCRAAAHEAGEVCAVGFDQLGRILLASLDGLMLQYLSDPDAQRAAADLQSLIDMLVQLADPRPDHA</sequence>
<comment type="caution">
    <text evidence="6">The sequence shown here is derived from an EMBL/GenBank/DDBJ whole genome shotgun (WGS) entry which is preliminary data.</text>
</comment>
<accession>L7L5X5</accession>
<name>L7L5X5_9ACTN</name>
<gene>
    <name evidence="6" type="ORF">GOHSU_04_02140</name>
</gene>
<dbReference type="Pfam" id="PF17940">
    <property type="entry name" value="TetR_C_31"/>
    <property type="match status" value="1"/>
</dbReference>
<organism evidence="6 7">
    <name type="scientific">Gordonia hirsuta DSM 44140 = NBRC 16056</name>
    <dbReference type="NCBI Taxonomy" id="1121927"/>
    <lineage>
        <taxon>Bacteria</taxon>
        <taxon>Bacillati</taxon>
        <taxon>Actinomycetota</taxon>
        <taxon>Actinomycetes</taxon>
        <taxon>Mycobacteriales</taxon>
        <taxon>Gordoniaceae</taxon>
        <taxon>Gordonia</taxon>
    </lineage>
</organism>
<proteinExistence type="predicted"/>